<protein>
    <recommendedName>
        <fullName evidence="3">Response regulatory domain-containing protein</fullName>
    </recommendedName>
</protein>
<dbReference type="RefSeq" id="WP_146526198.1">
    <property type="nucleotide sequence ID" value="NZ_SJPV01000003.1"/>
</dbReference>
<dbReference type="InterPro" id="IPR011006">
    <property type="entry name" value="CheY-like_superfamily"/>
</dbReference>
<comment type="caution">
    <text evidence="1">The sequence shown here is derived from an EMBL/GenBank/DDBJ whole genome shotgun (WGS) entry which is preliminary data.</text>
</comment>
<organism evidence="1 2">
    <name type="scientific">Novipirellula artificiosorum</name>
    <dbReference type="NCBI Taxonomy" id="2528016"/>
    <lineage>
        <taxon>Bacteria</taxon>
        <taxon>Pseudomonadati</taxon>
        <taxon>Planctomycetota</taxon>
        <taxon>Planctomycetia</taxon>
        <taxon>Pirellulales</taxon>
        <taxon>Pirellulaceae</taxon>
        <taxon>Novipirellula</taxon>
    </lineage>
</organism>
<dbReference type="Proteomes" id="UP000319143">
    <property type="component" value="Unassembled WGS sequence"/>
</dbReference>
<dbReference type="AlphaFoldDB" id="A0A5C6DQ79"/>
<sequence>MDNPKHSSLGAIAFVVEPSNAISAHLTADLTRAGYRAGRVSSVNEAMTLCSKFGPELILANLSLPNQTAWQLASTLALHDSGTRLLLYGHDIAVHHYAMADFLGIERLIEYSNDLSALSATLQPLFDNRRDKAARKRPSLVA</sequence>
<gene>
    <name evidence="1" type="ORF">Poly41_22570</name>
</gene>
<keyword evidence="2" id="KW-1185">Reference proteome</keyword>
<dbReference type="SUPFAM" id="SSF52172">
    <property type="entry name" value="CheY-like"/>
    <property type="match status" value="1"/>
</dbReference>
<evidence type="ECO:0000313" key="1">
    <source>
        <dbReference type="EMBL" id="TWU39433.1"/>
    </source>
</evidence>
<evidence type="ECO:0000313" key="2">
    <source>
        <dbReference type="Proteomes" id="UP000319143"/>
    </source>
</evidence>
<evidence type="ECO:0008006" key="3">
    <source>
        <dbReference type="Google" id="ProtNLM"/>
    </source>
</evidence>
<name>A0A5C6DQ79_9BACT</name>
<accession>A0A5C6DQ79</accession>
<dbReference type="EMBL" id="SJPV01000003">
    <property type="protein sequence ID" value="TWU39433.1"/>
    <property type="molecule type" value="Genomic_DNA"/>
</dbReference>
<dbReference type="Gene3D" id="3.40.50.2300">
    <property type="match status" value="1"/>
</dbReference>
<dbReference type="OrthoDB" id="279613at2"/>
<reference evidence="1 2" key="1">
    <citation type="submission" date="2019-02" db="EMBL/GenBank/DDBJ databases">
        <title>Deep-cultivation of Planctomycetes and their phenomic and genomic characterization uncovers novel biology.</title>
        <authorList>
            <person name="Wiegand S."/>
            <person name="Jogler M."/>
            <person name="Boedeker C."/>
            <person name="Pinto D."/>
            <person name="Vollmers J."/>
            <person name="Rivas-Marin E."/>
            <person name="Kohn T."/>
            <person name="Peeters S.H."/>
            <person name="Heuer A."/>
            <person name="Rast P."/>
            <person name="Oberbeckmann S."/>
            <person name="Bunk B."/>
            <person name="Jeske O."/>
            <person name="Meyerdierks A."/>
            <person name="Storesund J.E."/>
            <person name="Kallscheuer N."/>
            <person name="Luecker S."/>
            <person name="Lage O.M."/>
            <person name="Pohl T."/>
            <person name="Merkel B.J."/>
            <person name="Hornburger P."/>
            <person name="Mueller R.-W."/>
            <person name="Bruemmer F."/>
            <person name="Labrenz M."/>
            <person name="Spormann A.M."/>
            <person name="Op Den Camp H."/>
            <person name="Overmann J."/>
            <person name="Amann R."/>
            <person name="Jetten M.S.M."/>
            <person name="Mascher T."/>
            <person name="Medema M.H."/>
            <person name="Devos D.P."/>
            <person name="Kaster A.-K."/>
            <person name="Ovreas L."/>
            <person name="Rohde M."/>
            <person name="Galperin M.Y."/>
            <person name="Jogler C."/>
        </authorList>
    </citation>
    <scope>NUCLEOTIDE SEQUENCE [LARGE SCALE GENOMIC DNA]</scope>
    <source>
        <strain evidence="1 2">Poly41</strain>
    </source>
</reference>
<proteinExistence type="predicted"/>